<proteinExistence type="predicted"/>
<feature type="region of interest" description="Disordered" evidence="1">
    <location>
        <begin position="56"/>
        <end position="93"/>
    </location>
</feature>
<name>A0A0A9ADW5_ARUDO</name>
<dbReference type="AlphaFoldDB" id="A0A0A9ADW5"/>
<protein>
    <submittedName>
        <fullName evidence="2">Uncharacterized protein</fullName>
    </submittedName>
</protein>
<evidence type="ECO:0000256" key="1">
    <source>
        <dbReference type="SAM" id="MobiDB-lite"/>
    </source>
</evidence>
<dbReference type="EMBL" id="GBRH01248564">
    <property type="protein sequence ID" value="JAD49331.1"/>
    <property type="molecule type" value="Transcribed_RNA"/>
</dbReference>
<sequence length="93" mass="10243">MASSSESGRCILTSTRSGLRKPAVNRSICCCSVTPSQRARSLRNWSWYSATVPERRKSMSSPSGLLRTGGPKRILMSSMNMGQVGTPRLHSRR</sequence>
<reference evidence="2" key="2">
    <citation type="journal article" date="2015" name="Data Brief">
        <title>Shoot transcriptome of the giant reed, Arundo donax.</title>
        <authorList>
            <person name="Barrero R.A."/>
            <person name="Guerrero F.D."/>
            <person name="Moolhuijzen P."/>
            <person name="Goolsby J.A."/>
            <person name="Tidwell J."/>
            <person name="Bellgard S.E."/>
            <person name="Bellgard M.I."/>
        </authorList>
    </citation>
    <scope>NUCLEOTIDE SEQUENCE</scope>
    <source>
        <tissue evidence="2">Shoot tissue taken approximately 20 cm above the soil surface</tissue>
    </source>
</reference>
<evidence type="ECO:0000313" key="2">
    <source>
        <dbReference type="EMBL" id="JAD49331.1"/>
    </source>
</evidence>
<organism evidence="2">
    <name type="scientific">Arundo donax</name>
    <name type="common">Giant reed</name>
    <name type="synonym">Donax arundinaceus</name>
    <dbReference type="NCBI Taxonomy" id="35708"/>
    <lineage>
        <taxon>Eukaryota</taxon>
        <taxon>Viridiplantae</taxon>
        <taxon>Streptophyta</taxon>
        <taxon>Embryophyta</taxon>
        <taxon>Tracheophyta</taxon>
        <taxon>Spermatophyta</taxon>
        <taxon>Magnoliopsida</taxon>
        <taxon>Liliopsida</taxon>
        <taxon>Poales</taxon>
        <taxon>Poaceae</taxon>
        <taxon>PACMAD clade</taxon>
        <taxon>Arundinoideae</taxon>
        <taxon>Arundineae</taxon>
        <taxon>Arundo</taxon>
    </lineage>
</organism>
<accession>A0A0A9ADW5</accession>
<reference evidence="2" key="1">
    <citation type="submission" date="2014-09" db="EMBL/GenBank/DDBJ databases">
        <authorList>
            <person name="Magalhaes I.L.F."/>
            <person name="Oliveira U."/>
            <person name="Santos F.R."/>
            <person name="Vidigal T.H.D.A."/>
            <person name="Brescovit A.D."/>
            <person name="Santos A.J."/>
        </authorList>
    </citation>
    <scope>NUCLEOTIDE SEQUENCE</scope>
    <source>
        <tissue evidence="2">Shoot tissue taken approximately 20 cm above the soil surface</tissue>
    </source>
</reference>